<dbReference type="InterPro" id="IPR036282">
    <property type="entry name" value="Glutathione-S-Trfase_C_sf"/>
</dbReference>
<dbReference type="PROSITE" id="PS50404">
    <property type="entry name" value="GST_NTER"/>
    <property type="match status" value="1"/>
</dbReference>
<dbReference type="PANTHER" id="PTHR42673">
    <property type="entry name" value="MALEYLACETOACETATE ISOMERASE"/>
    <property type="match status" value="1"/>
</dbReference>
<dbReference type="Gene3D" id="1.20.1050.10">
    <property type="match status" value="1"/>
</dbReference>
<gene>
    <name evidence="2" type="ORF">LEP1GSC047_0034</name>
</gene>
<dbReference type="GO" id="GO:0016034">
    <property type="term" value="F:maleylacetoacetate isomerase activity"/>
    <property type="evidence" value="ECO:0007669"/>
    <property type="project" value="TreeGrafter"/>
</dbReference>
<dbReference type="Pfam" id="PF13409">
    <property type="entry name" value="GST_N_2"/>
    <property type="match status" value="1"/>
</dbReference>
<feature type="domain" description="GST N-terminal" evidence="1">
    <location>
        <begin position="34"/>
        <end position="114"/>
    </location>
</feature>
<dbReference type="SFLD" id="SFLDG00358">
    <property type="entry name" value="Main_(cytGST)"/>
    <property type="match status" value="1"/>
</dbReference>
<evidence type="ECO:0000313" key="3">
    <source>
        <dbReference type="Proteomes" id="UP000018719"/>
    </source>
</evidence>
<dbReference type="InterPro" id="IPR040079">
    <property type="entry name" value="Glutathione_S-Trfase"/>
</dbReference>
<name>V6HDH7_9LEPT</name>
<dbReference type="STRING" id="1049790.LEP1GSC047_0034"/>
<dbReference type="InterPro" id="IPR004045">
    <property type="entry name" value="Glutathione_S-Trfase_N"/>
</dbReference>
<reference evidence="2 3" key="1">
    <citation type="submission" date="2013-05" db="EMBL/GenBank/DDBJ databases">
        <authorList>
            <person name="Harkins D.M."/>
            <person name="Durkin A.S."/>
            <person name="Brinkac L.M."/>
            <person name="Haft D.H."/>
            <person name="Selengut J.D."/>
            <person name="Sanka R."/>
            <person name="DePew J."/>
            <person name="Purushe J."/>
            <person name="Hartskeerl R.A."/>
            <person name="Ahmed A."/>
            <person name="van der Linden H."/>
            <person name="Goris M.G.A."/>
            <person name="Vinetz J.M."/>
            <person name="Sutton G.G."/>
            <person name="Nierman W.C."/>
            <person name="Fouts D.E."/>
        </authorList>
    </citation>
    <scope>NUCLEOTIDE SEQUENCE [LARGE SCALE GENOMIC DNA]</scope>
    <source>
        <strain evidence="2 3">10</strain>
    </source>
</reference>
<dbReference type="Proteomes" id="UP000018719">
    <property type="component" value="Unassembled WGS sequence"/>
</dbReference>
<comment type="caution">
    <text evidence="2">The sequence shown here is derived from an EMBL/GenBank/DDBJ whole genome shotgun (WGS) entry which is preliminary data.</text>
</comment>
<dbReference type="AlphaFoldDB" id="V6HDH7"/>
<dbReference type="InterPro" id="IPR036249">
    <property type="entry name" value="Thioredoxin-like_sf"/>
</dbReference>
<accession>V6HDH7</accession>
<proteinExistence type="predicted"/>
<keyword evidence="2" id="KW-0808">Transferase</keyword>
<dbReference type="SUPFAM" id="SSF47616">
    <property type="entry name" value="GST C-terminal domain-like"/>
    <property type="match status" value="1"/>
</dbReference>
<dbReference type="GO" id="GO:0006559">
    <property type="term" value="P:L-phenylalanine catabolic process"/>
    <property type="evidence" value="ECO:0007669"/>
    <property type="project" value="TreeGrafter"/>
</dbReference>
<organism evidence="2 3">
    <name type="scientific">Leptospira inadai serovar Lyme str. 10</name>
    <dbReference type="NCBI Taxonomy" id="1049790"/>
    <lineage>
        <taxon>Bacteria</taxon>
        <taxon>Pseudomonadati</taxon>
        <taxon>Spirochaetota</taxon>
        <taxon>Spirochaetia</taxon>
        <taxon>Leptospirales</taxon>
        <taxon>Leptospiraceae</taxon>
        <taxon>Leptospira</taxon>
    </lineage>
</organism>
<protein>
    <submittedName>
        <fullName evidence="2">Glutathione S-transferase</fullName>
    </submittedName>
</protein>
<dbReference type="GO" id="GO:0004364">
    <property type="term" value="F:glutathione transferase activity"/>
    <property type="evidence" value="ECO:0007669"/>
    <property type="project" value="TreeGrafter"/>
</dbReference>
<dbReference type="EMBL" id="AHMM02000012">
    <property type="protein sequence ID" value="EQA38191.1"/>
    <property type="molecule type" value="Genomic_DNA"/>
</dbReference>
<dbReference type="Pfam" id="PF13410">
    <property type="entry name" value="GST_C_2"/>
    <property type="match status" value="1"/>
</dbReference>
<dbReference type="SFLD" id="SFLDS00019">
    <property type="entry name" value="Glutathione_Transferase_(cytos"/>
    <property type="match status" value="1"/>
</dbReference>
<dbReference type="SUPFAM" id="SSF52833">
    <property type="entry name" value="Thioredoxin-like"/>
    <property type="match status" value="1"/>
</dbReference>
<dbReference type="PANTHER" id="PTHR42673:SF4">
    <property type="entry name" value="MALEYLACETOACETATE ISOMERASE"/>
    <property type="match status" value="1"/>
</dbReference>
<dbReference type="Gene3D" id="3.40.30.10">
    <property type="entry name" value="Glutaredoxin"/>
    <property type="match status" value="1"/>
</dbReference>
<sequence>MFCPQSSVFRPLKVLCIFLATKLGRTNPNGMNDLILVIGNKNLSSWSFRPWILLKQAGIQFQEVSLKLYTPEYASVIDQYSPSRKVPVLQDGDLLVWDSLSISEYIAEKFPQLWPGDPSIRAKARSVSAEMHSGFAGLRSNLSMNFTGRIKGKEIPPEAQKDIDRIIQIWTENLQSFGGPFLFGKDFTVADAFYAPVVSRFITYGVTLPDLASRYVRTISELSAYKEWEAGAAKELQGE</sequence>
<dbReference type="CDD" id="cd03194">
    <property type="entry name" value="GST_C_3"/>
    <property type="match status" value="1"/>
</dbReference>
<dbReference type="GO" id="GO:0006749">
    <property type="term" value="P:glutathione metabolic process"/>
    <property type="evidence" value="ECO:0007669"/>
    <property type="project" value="TreeGrafter"/>
</dbReference>
<evidence type="ECO:0000259" key="1">
    <source>
        <dbReference type="PROSITE" id="PS50404"/>
    </source>
</evidence>
<evidence type="ECO:0000313" key="2">
    <source>
        <dbReference type="EMBL" id="EQA38191.1"/>
    </source>
</evidence>
<dbReference type="CDD" id="cd03043">
    <property type="entry name" value="GST_N_1"/>
    <property type="match status" value="1"/>
</dbReference>